<feature type="transmembrane region" description="Helical" evidence="8">
    <location>
        <begin position="360"/>
        <end position="380"/>
    </location>
</feature>
<organism evidence="10 11">
    <name type="scientific">Sumerlaea chitinivorans</name>
    <dbReference type="NCBI Taxonomy" id="2250252"/>
    <lineage>
        <taxon>Bacteria</taxon>
        <taxon>Candidatus Sumerlaeota</taxon>
        <taxon>Candidatus Sumerlaeia</taxon>
        <taxon>Candidatus Sumerlaeales</taxon>
        <taxon>Candidatus Sumerlaeaceae</taxon>
        <taxon>Candidatus Sumerlaea</taxon>
    </lineage>
</organism>
<dbReference type="InterPro" id="IPR038731">
    <property type="entry name" value="RgtA/B/C-like"/>
</dbReference>
<keyword evidence="3" id="KW-0328">Glycosyltransferase</keyword>
<keyword evidence="2" id="KW-1003">Cell membrane</keyword>
<evidence type="ECO:0000256" key="7">
    <source>
        <dbReference type="ARBA" id="ARBA00023136"/>
    </source>
</evidence>
<dbReference type="Proteomes" id="UP000262583">
    <property type="component" value="Chromosome"/>
</dbReference>
<feature type="transmembrane region" description="Helical" evidence="8">
    <location>
        <begin position="122"/>
        <end position="139"/>
    </location>
</feature>
<dbReference type="GO" id="GO:0009103">
    <property type="term" value="P:lipopolysaccharide biosynthetic process"/>
    <property type="evidence" value="ECO:0007669"/>
    <property type="project" value="UniProtKB-ARBA"/>
</dbReference>
<reference evidence="10 11" key="1">
    <citation type="submission" date="2018-05" db="EMBL/GenBank/DDBJ databases">
        <title>A metagenomic window into the 2 km-deep terrestrial subsurface aquifer revealed taxonomically and functionally diverse microbial community comprising novel uncultured bacterial lineages.</title>
        <authorList>
            <person name="Kadnikov V.V."/>
            <person name="Mardanov A.V."/>
            <person name="Beletsky A.V."/>
            <person name="Banks D."/>
            <person name="Pimenov N.V."/>
            <person name="Frank Y.A."/>
            <person name="Karnachuk O.V."/>
            <person name="Ravin N.V."/>
        </authorList>
    </citation>
    <scope>NUCLEOTIDE SEQUENCE [LARGE SCALE GENOMIC DNA]</scope>
    <source>
        <strain evidence="10">BY</strain>
    </source>
</reference>
<evidence type="ECO:0000256" key="6">
    <source>
        <dbReference type="ARBA" id="ARBA00022989"/>
    </source>
</evidence>
<keyword evidence="7 8" id="KW-0472">Membrane</keyword>
<evidence type="ECO:0000256" key="3">
    <source>
        <dbReference type="ARBA" id="ARBA00022676"/>
    </source>
</evidence>
<evidence type="ECO:0000256" key="2">
    <source>
        <dbReference type="ARBA" id="ARBA00022475"/>
    </source>
</evidence>
<dbReference type="EMBL" id="CP030759">
    <property type="protein sequence ID" value="AXA35000.1"/>
    <property type="molecule type" value="Genomic_DNA"/>
</dbReference>
<accession>A0A2Z4Y1L8</accession>
<protein>
    <submittedName>
        <fullName evidence="10">Inner membrane protein</fullName>
    </submittedName>
</protein>
<feature type="transmembrane region" description="Helical" evidence="8">
    <location>
        <begin position="273"/>
        <end position="294"/>
    </location>
</feature>
<evidence type="ECO:0000313" key="11">
    <source>
        <dbReference type="Proteomes" id="UP000262583"/>
    </source>
</evidence>
<evidence type="ECO:0000256" key="8">
    <source>
        <dbReference type="SAM" id="Phobius"/>
    </source>
</evidence>
<dbReference type="KEGG" id="schv:BRCON_0223"/>
<comment type="subcellular location">
    <subcellularLocation>
        <location evidence="1">Cell membrane</location>
        <topology evidence="1">Multi-pass membrane protein</topology>
    </subcellularLocation>
</comment>
<feature type="transmembrane region" description="Helical" evidence="8">
    <location>
        <begin position="386"/>
        <end position="411"/>
    </location>
</feature>
<proteinExistence type="predicted"/>
<feature type="transmembrane region" description="Helical" evidence="8">
    <location>
        <begin position="95"/>
        <end position="115"/>
    </location>
</feature>
<feature type="transmembrane region" description="Helical" evidence="8">
    <location>
        <begin position="25"/>
        <end position="44"/>
    </location>
</feature>
<dbReference type="AlphaFoldDB" id="A0A2Z4Y1L8"/>
<dbReference type="GO" id="GO:0005886">
    <property type="term" value="C:plasma membrane"/>
    <property type="evidence" value="ECO:0007669"/>
    <property type="project" value="UniProtKB-SubCell"/>
</dbReference>
<dbReference type="PANTHER" id="PTHR33908:SF11">
    <property type="entry name" value="MEMBRANE PROTEIN"/>
    <property type="match status" value="1"/>
</dbReference>
<dbReference type="PANTHER" id="PTHR33908">
    <property type="entry name" value="MANNOSYLTRANSFERASE YKCB-RELATED"/>
    <property type="match status" value="1"/>
</dbReference>
<dbReference type="InterPro" id="IPR050297">
    <property type="entry name" value="LipidA_mod_glycosyltrf_83"/>
</dbReference>
<feature type="transmembrane region" description="Helical" evidence="8">
    <location>
        <begin position="213"/>
        <end position="235"/>
    </location>
</feature>
<feature type="transmembrane region" description="Helical" evidence="8">
    <location>
        <begin position="145"/>
        <end position="163"/>
    </location>
</feature>
<feature type="transmembrane region" description="Helical" evidence="8">
    <location>
        <begin position="331"/>
        <end position="353"/>
    </location>
</feature>
<name>A0A2Z4Y1L8_SUMC1</name>
<sequence>MAVDQTVEIETYFGESRQRISRETVLIAVICCCLAILLRVVALGTKELFGDEFFALDYATGDRPNLFREIFHGHLPLYYEILRGWTKLFGASHDWILRIPSALFGVAAWVAFFFYAFRYLRGLAFVIALVVFALNPTAVAVSNEASSFALLTLWVVLSNYFCVRALDEGGRREWTLWAIASVGGFLTHPFFWFLLLAQFVFGLLRPRKTPRGFIILSATGIFLIIAALVGGVLYAQFRMVGVRPDAPSLADLARGLVAMTLGNFPRYAYGDRVFVRSLLYLLVLTALVFSWIYYRKREAEAEALPENVVWVDETQDVVGKWTRLSLASFLMYQWVTFVVPAFCIMCVGGFASGMYLRPEYFLVCLPSVTILVAAGIDGAPGRVGTIALSVLFVIIMSYYNLAALTDTGYGVKKAFRKMASKTFSPAEDVFLVVVPSGLERSLQRYNPGIPTEMIHSRDLTQPDQINGLLERLVEKRERVFVLYHDDFRRIGKSDRSLVREWFGLRKNIFETDDKWTLSPPEKTELRIYKRIDPTKSPPKDE</sequence>
<evidence type="ECO:0000313" key="10">
    <source>
        <dbReference type="EMBL" id="AXA35000.1"/>
    </source>
</evidence>
<evidence type="ECO:0000256" key="1">
    <source>
        <dbReference type="ARBA" id="ARBA00004651"/>
    </source>
</evidence>
<evidence type="ECO:0000259" key="9">
    <source>
        <dbReference type="Pfam" id="PF13231"/>
    </source>
</evidence>
<feature type="transmembrane region" description="Helical" evidence="8">
    <location>
        <begin position="175"/>
        <end position="201"/>
    </location>
</feature>
<feature type="domain" description="Glycosyltransferase RgtA/B/C/D-like" evidence="9">
    <location>
        <begin position="76"/>
        <end position="227"/>
    </location>
</feature>
<dbReference type="Pfam" id="PF13231">
    <property type="entry name" value="PMT_2"/>
    <property type="match status" value="1"/>
</dbReference>
<keyword evidence="4" id="KW-0808">Transferase</keyword>
<keyword evidence="6 8" id="KW-1133">Transmembrane helix</keyword>
<evidence type="ECO:0000256" key="4">
    <source>
        <dbReference type="ARBA" id="ARBA00022679"/>
    </source>
</evidence>
<gene>
    <name evidence="10" type="ORF">BRCON_0223</name>
</gene>
<keyword evidence="5 8" id="KW-0812">Transmembrane</keyword>
<evidence type="ECO:0000256" key="5">
    <source>
        <dbReference type="ARBA" id="ARBA00022692"/>
    </source>
</evidence>
<dbReference type="GO" id="GO:0016763">
    <property type="term" value="F:pentosyltransferase activity"/>
    <property type="evidence" value="ECO:0007669"/>
    <property type="project" value="TreeGrafter"/>
</dbReference>